<dbReference type="SMART" id="SM00454">
    <property type="entry name" value="SAM"/>
    <property type="match status" value="1"/>
</dbReference>
<proteinExistence type="predicted"/>
<accession>B3RZB3</accession>
<dbReference type="PhylomeDB" id="B3RZB3"/>
<keyword evidence="3" id="KW-1185">Reference proteome</keyword>
<sequence length="194" mass="22099">MAHIYRKGNDLTANTENVKNVSKKYPIHSKASTVNQMSYKYRRNTSNGKLLKTSRELCTKRSDMTIFDAVNDEDTRARKFPVNVMHSSISNESINTDQLDTTWLSSSPYSWNSQQVAYFVCTIDGCERYGQLFLNEQVDGEALLLLREEHLISILNLKLGPALKILAKVKKLKSDWANGKIPGLLNDREKQTLL</sequence>
<evidence type="ECO:0000259" key="1">
    <source>
        <dbReference type="PROSITE" id="PS50105"/>
    </source>
</evidence>
<dbReference type="eggNOG" id="ENOG502QUTP">
    <property type="taxonomic scope" value="Eukaryota"/>
</dbReference>
<dbReference type="AlphaFoldDB" id="B3RZB3"/>
<dbReference type="InterPro" id="IPR050548">
    <property type="entry name" value="PcG_chromatin_remod_factors"/>
</dbReference>
<protein>
    <recommendedName>
        <fullName evidence="1">SAM domain-containing protein</fullName>
    </recommendedName>
</protein>
<dbReference type="STRING" id="10228.B3RZB3"/>
<dbReference type="KEGG" id="tad:TRIADDRAFT_57390"/>
<evidence type="ECO:0000313" key="3">
    <source>
        <dbReference type="Proteomes" id="UP000009022"/>
    </source>
</evidence>
<gene>
    <name evidence="2" type="ORF">TRIADDRAFT_57390</name>
</gene>
<dbReference type="Proteomes" id="UP000009022">
    <property type="component" value="Unassembled WGS sequence"/>
</dbReference>
<dbReference type="PROSITE" id="PS50105">
    <property type="entry name" value="SAM_DOMAIN"/>
    <property type="match status" value="1"/>
</dbReference>
<dbReference type="RefSeq" id="XP_002113699.1">
    <property type="nucleotide sequence ID" value="XM_002113663.1"/>
</dbReference>
<feature type="domain" description="SAM" evidence="1">
    <location>
        <begin position="111"/>
        <end position="175"/>
    </location>
</feature>
<reference evidence="2 3" key="1">
    <citation type="journal article" date="2008" name="Nature">
        <title>The Trichoplax genome and the nature of placozoans.</title>
        <authorList>
            <person name="Srivastava M."/>
            <person name="Begovic E."/>
            <person name="Chapman J."/>
            <person name="Putnam N.H."/>
            <person name="Hellsten U."/>
            <person name="Kawashima T."/>
            <person name="Kuo A."/>
            <person name="Mitros T."/>
            <person name="Salamov A."/>
            <person name="Carpenter M.L."/>
            <person name="Signorovitch A.Y."/>
            <person name="Moreno M.A."/>
            <person name="Kamm K."/>
            <person name="Grimwood J."/>
            <person name="Schmutz J."/>
            <person name="Shapiro H."/>
            <person name="Grigoriev I.V."/>
            <person name="Buss L.W."/>
            <person name="Schierwater B."/>
            <person name="Dellaporta S.L."/>
            <person name="Rokhsar D.S."/>
        </authorList>
    </citation>
    <scope>NUCLEOTIDE SEQUENCE [LARGE SCALE GENOMIC DNA]</scope>
    <source>
        <strain evidence="2 3">Grell-BS-1999</strain>
    </source>
</reference>
<dbReference type="OrthoDB" id="5912862at2759"/>
<dbReference type="EMBL" id="DS985246">
    <property type="protein sequence ID" value="EDV24173.1"/>
    <property type="molecule type" value="Genomic_DNA"/>
</dbReference>
<evidence type="ECO:0000313" key="2">
    <source>
        <dbReference type="EMBL" id="EDV24173.1"/>
    </source>
</evidence>
<dbReference type="HOGENOM" id="CLU_1404116_0_0_1"/>
<dbReference type="PANTHER" id="PTHR12247">
    <property type="entry name" value="POLYCOMB GROUP PROTEIN"/>
    <property type="match status" value="1"/>
</dbReference>
<organism evidence="2 3">
    <name type="scientific">Trichoplax adhaerens</name>
    <name type="common">Trichoplax reptans</name>
    <dbReference type="NCBI Taxonomy" id="10228"/>
    <lineage>
        <taxon>Eukaryota</taxon>
        <taxon>Metazoa</taxon>
        <taxon>Placozoa</taxon>
        <taxon>Uniplacotomia</taxon>
        <taxon>Trichoplacea</taxon>
        <taxon>Trichoplacidae</taxon>
        <taxon>Trichoplax</taxon>
    </lineage>
</organism>
<dbReference type="InParanoid" id="B3RZB3"/>
<dbReference type="InterPro" id="IPR013761">
    <property type="entry name" value="SAM/pointed_sf"/>
</dbReference>
<dbReference type="GeneID" id="6754912"/>
<dbReference type="CTD" id="6754912"/>
<dbReference type="SUPFAM" id="SSF47769">
    <property type="entry name" value="SAM/Pointed domain"/>
    <property type="match status" value="1"/>
</dbReference>
<dbReference type="Gene3D" id="1.10.150.50">
    <property type="entry name" value="Transcription Factor, Ets-1"/>
    <property type="match status" value="1"/>
</dbReference>
<name>B3RZB3_TRIAD</name>
<dbReference type="InterPro" id="IPR001660">
    <property type="entry name" value="SAM"/>
</dbReference>
<dbReference type="Pfam" id="PF00536">
    <property type="entry name" value="SAM_1"/>
    <property type="match status" value="1"/>
</dbReference>